<evidence type="ECO:0000256" key="4">
    <source>
        <dbReference type="ARBA" id="ARBA00023136"/>
    </source>
</evidence>
<feature type="transmembrane region" description="Helical" evidence="5">
    <location>
        <begin position="45"/>
        <end position="62"/>
    </location>
</feature>
<feature type="transmembrane region" description="Helical" evidence="5">
    <location>
        <begin position="421"/>
        <end position="443"/>
    </location>
</feature>
<dbReference type="InterPro" id="IPR001750">
    <property type="entry name" value="ND/Mrp_TM"/>
</dbReference>
<dbReference type="PANTHER" id="PTHR22773">
    <property type="entry name" value="NADH DEHYDROGENASE"/>
    <property type="match status" value="1"/>
</dbReference>
<name>A0A3G3MIK2_9FLOR</name>
<accession>A0A3G3MIK2</accession>
<evidence type="ECO:0000256" key="5">
    <source>
        <dbReference type="SAM" id="Phobius"/>
    </source>
</evidence>
<dbReference type="InterPro" id="IPR010096">
    <property type="entry name" value="NADH-Q_OxRdtase_suN/2"/>
</dbReference>
<feature type="transmembrane region" description="Helical" evidence="5">
    <location>
        <begin position="111"/>
        <end position="129"/>
    </location>
</feature>
<keyword evidence="4 5" id="KW-0472">Membrane</keyword>
<dbReference type="RefSeq" id="YP_009541996.1">
    <property type="nucleotide sequence ID" value="NC_039980.1"/>
</dbReference>
<dbReference type="HAMAP" id="MF_00445">
    <property type="entry name" value="NDH1_NuoN_1"/>
    <property type="match status" value="1"/>
</dbReference>
<feature type="transmembrane region" description="Helical" evidence="5">
    <location>
        <begin position="74"/>
        <end position="99"/>
    </location>
</feature>
<protein>
    <submittedName>
        <fullName evidence="7">NADH dehydrogenase subunit 2</fullName>
    </submittedName>
</protein>
<evidence type="ECO:0000259" key="6">
    <source>
        <dbReference type="Pfam" id="PF00361"/>
    </source>
</evidence>
<dbReference type="PRINTS" id="PR01434">
    <property type="entry name" value="NADHDHGNASE5"/>
</dbReference>
<sequence length="489" mass="56646">MLNFLFDTYLTIPEINLILGTLSLLTFGVLLGNSKRFGYPLLSKSLRALTVQILIIGIYLYSKFPYNSYISWNSLFFCDFSCTILKTTLLFLMLLWTYFSTYYIKEEKINTFEYWILILFSLCAFIFLFQVYDLLSLYLLLELQTISFYILASYKRNSEFSTEAGIKYFVAGAFSSALLLLGCSLLYGIFGSTNFEDFNILFMSLPNKIMTVYKNSILISLVFLYSSLLFKVGAAPFHMWVPDVYEGSPTITTSFFAIFPKLAIFSILIRLCFFSFNNLFNTWLYLFFITSLISLTLGSLGALMQLKWKRLIAYSSISHVGFILIGFLMGDQIGITSIYLYLYIYMITNFGVFSILTGFRVLKHPFWYQIRFFNELKSISILNPILAISLTIILFSMAGIPPLAGFFAKLFILIPGVQSNSYFLVIIAVLMSCLSSFYYIRIIQILYFSKTVRLIFFTFPEQGSLLHIGIHVFYFIIFLFWFRIILFTY</sequence>
<feature type="transmembrane region" description="Helical" evidence="5">
    <location>
        <begin position="464"/>
        <end position="486"/>
    </location>
</feature>
<feature type="transmembrane region" description="Helical" evidence="5">
    <location>
        <begin position="210"/>
        <end position="230"/>
    </location>
</feature>
<feature type="transmembrane region" description="Helical" evidence="5">
    <location>
        <begin position="342"/>
        <end position="362"/>
    </location>
</feature>
<feature type="transmembrane region" description="Helical" evidence="5">
    <location>
        <begin position="15"/>
        <end position="33"/>
    </location>
</feature>
<dbReference type="EMBL" id="MH281624">
    <property type="protein sequence ID" value="AYR06666.1"/>
    <property type="molecule type" value="Genomic_DNA"/>
</dbReference>
<organism evidence="7">
    <name type="scientific">Neogoniolithon spectabile</name>
    <dbReference type="NCBI Taxonomy" id="231755"/>
    <lineage>
        <taxon>Eukaryota</taxon>
        <taxon>Rhodophyta</taxon>
        <taxon>Florideophyceae</taxon>
        <taxon>Corallinophycidae</taxon>
        <taxon>Corallinales</taxon>
        <taxon>Spongitidaceae</taxon>
        <taxon>Neogoniolithoideae</taxon>
        <taxon>Neogoniolithon</taxon>
    </lineage>
</organism>
<comment type="subcellular location">
    <subcellularLocation>
        <location evidence="1">Membrane</location>
        <topology evidence="1">Multi-pass membrane protein</topology>
    </subcellularLocation>
</comment>
<dbReference type="GeneID" id="38463855"/>
<evidence type="ECO:0000256" key="1">
    <source>
        <dbReference type="ARBA" id="ARBA00004141"/>
    </source>
</evidence>
<evidence type="ECO:0000313" key="7">
    <source>
        <dbReference type="EMBL" id="AYR06666.1"/>
    </source>
</evidence>
<keyword evidence="3 5" id="KW-1133">Transmembrane helix</keyword>
<feature type="transmembrane region" description="Helical" evidence="5">
    <location>
        <begin position="251"/>
        <end position="276"/>
    </location>
</feature>
<feature type="domain" description="NADH:quinone oxidoreductase/Mrp antiporter transmembrane" evidence="6">
    <location>
        <begin position="132"/>
        <end position="435"/>
    </location>
</feature>
<evidence type="ECO:0000256" key="2">
    <source>
        <dbReference type="ARBA" id="ARBA00022692"/>
    </source>
</evidence>
<dbReference type="Pfam" id="PF00361">
    <property type="entry name" value="Proton_antipo_M"/>
    <property type="match status" value="1"/>
</dbReference>
<keyword evidence="2 5" id="KW-0812">Transmembrane</keyword>
<dbReference type="NCBIfam" id="TIGR01770">
    <property type="entry name" value="NDH_I_N"/>
    <property type="match status" value="1"/>
</dbReference>
<geneLocation type="mitochondrion" evidence="7"/>
<proteinExistence type="inferred from homology"/>
<evidence type="ECO:0000256" key="3">
    <source>
        <dbReference type="ARBA" id="ARBA00022989"/>
    </source>
</evidence>
<gene>
    <name evidence="7" type="primary">ND2</name>
</gene>
<feature type="transmembrane region" description="Helical" evidence="5">
    <location>
        <begin position="382"/>
        <end position="401"/>
    </location>
</feature>
<dbReference type="AlphaFoldDB" id="A0A3G3MIK2"/>
<keyword evidence="7" id="KW-0496">Mitochondrion</keyword>
<feature type="transmembrane region" description="Helical" evidence="5">
    <location>
        <begin position="166"/>
        <end position="190"/>
    </location>
</feature>
<dbReference type="GO" id="GO:0008137">
    <property type="term" value="F:NADH dehydrogenase (ubiquinone) activity"/>
    <property type="evidence" value="ECO:0007669"/>
    <property type="project" value="InterPro"/>
</dbReference>
<feature type="transmembrane region" description="Helical" evidence="5">
    <location>
        <begin position="282"/>
        <end position="304"/>
    </location>
</feature>
<feature type="transmembrane region" description="Helical" evidence="5">
    <location>
        <begin position="311"/>
        <end position="330"/>
    </location>
</feature>
<dbReference type="GO" id="GO:0016020">
    <property type="term" value="C:membrane"/>
    <property type="evidence" value="ECO:0007669"/>
    <property type="project" value="UniProtKB-SubCell"/>
</dbReference>
<reference evidence="7" key="1">
    <citation type="journal article" date="2018" name="Genome Biol. Evol.">
        <title>Mitochondrial and Plastid Genomes from Coralline Red Algae Provide Insights into the Incongruent Evolutionary Histories of Organelles.</title>
        <authorList>
            <person name="Lee J."/>
            <person name="Song H.J."/>
            <person name="In Park S."/>
            <person name="Lee Y.M."/>
            <person name="Jeong S.Y."/>
            <person name="Oh Cho T."/>
            <person name="Kim J.H."/>
            <person name="Choi H.G."/>
            <person name="Choi C.G."/>
            <person name="Nelson W.A."/>
            <person name="Fredericq S."/>
            <person name="Bhattacharya D."/>
            <person name="Su Yoon H."/>
        </authorList>
    </citation>
    <scope>NUCLEOTIDE SEQUENCE</scope>
</reference>
<dbReference type="GO" id="GO:0042773">
    <property type="term" value="P:ATP synthesis coupled electron transport"/>
    <property type="evidence" value="ECO:0007669"/>
    <property type="project" value="InterPro"/>
</dbReference>